<name>A0A8D7EWU0_MUSAM</name>
<protein>
    <submittedName>
        <fullName evidence="8">(wild Malaysian banana) hypothetical protein</fullName>
    </submittedName>
</protein>
<organism evidence="8">
    <name type="scientific">Musa acuminata subsp. malaccensis</name>
    <name type="common">Wild banana</name>
    <name type="synonym">Musa malaccensis</name>
    <dbReference type="NCBI Taxonomy" id="214687"/>
    <lineage>
        <taxon>Eukaryota</taxon>
        <taxon>Viridiplantae</taxon>
        <taxon>Streptophyta</taxon>
        <taxon>Embryophyta</taxon>
        <taxon>Tracheophyta</taxon>
        <taxon>Spermatophyta</taxon>
        <taxon>Magnoliopsida</taxon>
        <taxon>Liliopsida</taxon>
        <taxon>Zingiberales</taxon>
        <taxon>Musaceae</taxon>
        <taxon>Musa</taxon>
    </lineage>
</organism>
<feature type="domain" description="RING-type" evidence="6">
    <location>
        <begin position="35"/>
        <end position="75"/>
    </location>
</feature>
<dbReference type="PROSITE" id="PS50135">
    <property type="entry name" value="ZF_ZZ_2"/>
    <property type="match status" value="1"/>
</dbReference>
<evidence type="ECO:0000256" key="1">
    <source>
        <dbReference type="ARBA" id="ARBA00022723"/>
    </source>
</evidence>
<keyword evidence="3" id="KW-0862">Zinc</keyword>
<gene>
    <name evidence="8" type="ORF">GSMUA_345750.1</name>
</gene>
<accession>A0A8D7EWU0</accession>
<dbReference type="SUPFAM" id="SSF57850">
    <property type="entry name" value="RING/U-box"/>
    <property type="match status" value="3"/>
</dbReference>
<feature type="domain" description="ZZ-type" evidence="7">
    <location>
        <begin position="300"/>
        <end position="364"/>
    </location>
</feature>
<dbReference type="InterPro" id="IPR043145">
    <property type="entry name" value="Znf_ZZ_sf"/>
</dbReference>
<dbReference type="InterPro" id="IPR000433">
    <property type="entry name" value="Znf_ZZ"/>
</dbReference>
<dbReference type="InterPro" id="IPR013083">
    <property type="entry name" value="Znf_RING/FYVE/PHD"/>
</dbReference>
<dbReference type="InterPro" id="IPR017907">
    <property type="entry name" value="Znf_RING_CS"/>
</dbReference>
<dbReference type="EMBL" id="HG996472">
    <property type="protein sequence ID" value="CAG1831321.1"/>
    <property type="molecule type" value="Genomic_DNA"/>
</dbReference>
<dbReference type="GO" id="GO:0008270">
    <property type="term" value="F:zinc ion binding"/>
    <property type="evidence" value="ECO:0007669"/>
    <property type="project" value="UniProtKB-KW"/>
</dbReference>
<keyword evidence="2 4" id="KW-0863">Zinc-finger</keyword>
<dbReference type="Gene3D" id="3.30.40.10">
    <property type="entry name" value="Zinc/RING finger domain, C3HC4 (zinc finger)"/>
    <property type="match status" value="2"/>
</dbReference>
<dbReference type="CDD" id="cd02338">
    <property type="entry name" value="ZZ_PCMF_like"/>
    <property type="match status" value="1"/>
</dbReference>
<dbReference type="SMART" id="SM00184">
    <property type="entry name" value="RING"/>
    <property type="match status" value="2"/>
</dbReference>
<feature type="region of interest" description="Disordered" evidence="5">
    <location>
        <begin position="392"/>
        <end position="411"/>
    </location>
</feature>
<dbReference type="Pfam" id="PF13445">
    <property type="entry name" value="zf-RING_UBOX"/>
    <property type="match status" value="1"/>
</dbReference>
<proteinExistence type="predicted"/>
<reference evidence="8" key="1">
    <citation type="submission" date="2021-03" db="EMBL/GenBank/DDBJ databases">
        <authorList>
            <consortium name="Genoscope - CEA"/>
            <person name="William W."/>
        </authorList>
    </citation>
    <scope>NUCLEOTIDE SEQUENCE</scope>
    <source>
        <strain evidence="8">Doubled-haploid Pahang</strain>
    </source>
</reference>
<keyword evidence="1" id="KW-0479">Metal-binding</keyword>
<dbReference type="InterPro" id="IPR027370">
    <property type="entry name" value="Znf-RING_euk"/>
</dbReference>
<dbReference type="PANTHER" id="PTHR15898">
    <property type="entry name" value="BIFUNCTIONAL APOPTOSIS REGULATOR"/>
    <property type="match status" value="1"/>
</dbReference>
<feature type="domain" description="RING-type" evidence="6">
    <location>
        <begin position="180"/>
        <end position="218"/>
    </location>
</feature>
<dbReference type="FunFam" id="3.30.40.10:FF:000489">
    <property type="entry name" value="E3 ubiquitin-protein ligase PRT1"/>
    <property type="match status" value="1"/>
</dbReference>
<evidence type="ECO:0000256" key="2">
    <source>
        <dbReference type="ARBA" id="ARBA00022771"/>
    </source>
</evidence>
<sequence>MSDAEEAKATGSSPSAAYPMAVDSLDDEVSSPFQCCVCLDILYKPVVLACGHISCFWCVHKAMHGLRASHCAICRQPYVHFPSICQLLHFLLLKLEPVAYKRREMEILVEEKAADVYSPQFADQLELEKLHFGKNAFKGNGSSSKKFNDCRSGDFEHSDLSEDCLDHTIKRNISVDDVSCSLCKEMLYQPAVLNCGHVYCVSCLSDLSGEHLRCQVCQSFHPGEFPNICLDLDHFLEERFPREYAVRREQVQHKKAQCQHVNPSPSKLLYLHAVRKQKPMAQVPSGGMDLWLKEDVSDVHVGVGCDSCGIYPIIGKRYKCKDCKEAIGFDLCEACYNSTSKLPGRFNQQHTPDHAFELDESQMLRNILMQRDNQFDIPQQGLEVIYVHSDDDLHDHENHDDEGSGGEEELR</sequence>
<dbReference type="InterPro" id="IPR001841">
    <property type="entry name" value="Znf_RING"/>
</dbReference>
<dbReference type="FunFam" id="3.30.60.90:FF:000014">
    <property type="entry name" value="E3 ubiquitin-protein ligase PRT1"/>
    <property type="match status" value="1"/>
</dbReference>
<evidence type="ECO:0000259" key="7">
    <source>
        <dbReference type="PROSITE" id="PS50135"/>
    </source>
</evidence>
<evidence type="ECO:0000256" key="3">
    <source>
        <dbReference type="ARBA" id="ARBA00022833"/>
    </source>
</evidence>
<dbReference type="SMART" id="SM00291">
    <property type="entry name" value="ZnF_ZZ"/>
    <property type="match status" value="1"/>
</dbReference>
<evidence type="ECO:0000256" key="4">
    <source>
        <dbReference type="PROSITE-ProRule" id="PRU00228"/>
    </source>
</evidence>
<dbReference type="PROSITE" id="PS50089">
    <property type="entry name" value="ZF_RING_2"/>
    <property type="match status" value="2"/>
</dbReference>
<evidence type="ECO:0000256" key="5">
    <source>
        <dbReference type="SAM" id="MobiDB-lite"/>
    </source>
</evidence>
<evidence type="ECO:0000313" key="8">
    <source>
        <dbReference type="EMBL" id="CAG1831321.1"/>
    </source>
</evidence>
<dbReference type="Pfam" id="PF00569">
    <property type="entry name" value="ZZ"/>
    <property type="match status" value="1"/>
</dbReference>
<dbReference type="AlphaFoldDB" id="A0A8D7EWU0"/>
<dbReference type="Gene3D" id="3.30.60.90">
    <property type="match status" value="1"/>
</dbReference>
<evidence type="ECO:0000259" key="6">
    <source>
        <dbReference type="PROSITE" id="PS50089"/>
    </source>
</evidence>
<dbReference type="PANTHER" id="PTHR15898:SF13">
    <property type="entry name" value="BIFUNCTIONAL APOPTOSIS REGULATOR"/>
    <property type="match status" value="1"/>
</dbReference>
<dbReference type="PROSITE" id="PS00518">
    <property type="entry name" value="ZF_RING_1"/>
    <property type="match status" value="1"/>
</dbReference>